<dbReference type="Proteomes" id="UP001056425">
    <property type="component" value="Chromosome"/>
</dbReference>
<sequence>MINVLIFIILLIIAAVIVVKLTFAVLRWMAMNAVVGLILLGVLNYLGVAHIEINLINFLIVAVGGILGVFLLLFLSYL</sequence>
<feature type="transmembrane region" description="Helical" evidence="1">
    <location>
        <begin position="33"/>
        <end position="51"/>
    </location>
</feature>
<dbReference type="InterPro" id="IPR010001">
    <property type="entry name" value="BofA"/>
</dbReference>
<reference evidence="2 3" key="1">
    <citation type="submission" date="2021-08" db="EMBL/GenBank/DDBJ databases">
        <title>Thermococcus onnuriiensis IOH2.</title>
        <authorList>
            <person name="Park Y.-J."/>
        </authorList>
    </citation>
    <scope>NUCLEOTIDE SEQUENCE [LARGE SCALE GENOMIC DNA]</scope>
    <source>
        <strain evidence="2 3">IOH2</strain>
    </source>
</reference>
<feature type="transmembrane region" description="Helical" evidence="1">
    <location>
        <begin position="6"/>
        <end position="26"/>
    </location>
</feature>
<proteinExistence type="predicted"/>
<dbReference type="EMBL" id="CP080572">
    <property type="protein sequence ID" value="USH00344.1"/>
    <property type="molecule type" value="Genomic_DNA"/>
</dbReference>
<dbReference type="GeneID" id="72777162"/>
<accession>A0A9E7MAS8</accession>
<organism evidence="2 3">
    <name type="scientific">Thermococcus argininiproducens</name>
    <dbReference type="NCBI Taxonomy" id="2866384"/>
    <lineage>
        <taxon>Archaea</taxon>
        <taxon>Methanobacteriati</taxon>
        <taxon>Methanobacteriota</taxon>
        <taxon>Thermococci</taxon>
        <taxon>Thermococcales</taxon>
        <taxon>Thermococcaceae</taxon>
        <taxon>Thermococcus</taxon>
    </lineage>
</organism>
<dbReference type="AlphaFoldDB" id="A0A9E7MAS8"/>
<keyword evidence="3" id="KW-1185">Reference proteome</keyword>
<name>A0A9E7MAS8_9EURY</name>
<dbReference type="RefSeq" id="WP_251949628.1">
    <property type="nucleotide sequence ID" value="NZ_CP080572.1"/>
</dbReference>
<gene>
    <name evidence="2" type="ORF">K1720_02420</name>
</gene>
<evidence type="ECO:0000313" key="3">
    <source>
        <dbReference type="Proteomes" id="UP001056425"/>
    </source>
</evidence>
<protein>
    <submittedName>
        <fullName evidence="2">Pro-sigmaK processing inhibitor BofA family protein</fullName>
    </submittedName>
</protein>
<evidence type="ECO:0000256" key="1">
    <source>
        <dbReference type="SAM" id="Phobius"/>
    </source>
</evidence>
<feature type="transmembrane region" description="Helical" evidence="1">
    <location>
        <begin position="57"/>
        <end position="77"/>
    </location>
</feature>
<keyword evidence="1" id="KW-1133">Transmembrane helix</keyword>
<evidence type="ECO:0000313" key="2">
    <source>
        <dbReference type="EMBL" id="USH00344.1"/>
    </source>
</evidence>
<dbReference type="Pfam" id="PF07441">
    <property type="entry name" value="BofA"/>
    <property type="match status" value="1"/>
</dbReference>
<keyword evidence="1" id="KW-0472">Membrane</keyword>
<keyword evidence="1" id="KW-0812">Transmembrane</keyword>
<dbReference type="KEGG" id="thei:K1720_02420"/>